<dbReference type="InterPro" id="IPR000210">
    <property type="entry name" value="BTB/POZ_dom"/>
</dbReference>
<feature type="repeat" description="ANK" evidence="6">
    <location>
        <begin position="806"/>
        <end position="838"/>
    </location>
</feature>
<dbReference type="PROSITE" id="PS50178">
    <property type="entry name" value="ZF_FYVE"/>
    <property type="match status" value="1"/>
</dbReference>
<evidence type="ECO:0000256" key="6">
    <source>
        <dbReference type="PROSITE-ProRule" id="PRU00023"/>
    </source>
</evidence>
<feature type="repeat" description="ANK" evidence="6">
    <location>
        <begin position="839"/>
        <end position="871"/>
    </location>
</feature>
<keyword evidence="13" id="KW-1185">Reference proteome</keyword>
<dbReference type="CDD" id="cd18501">
    <property type="entry name" value="BACK_ANKFY1_Rank5"/>
    <property type="match status" value="1"/>
</dbReference>
<dbReference type="InterPro" id="IPR017455">
    <property type="entry name" value="Znf_FYVE-rel"/>
</dbReference>
<dbReference type="Pfam" id="PF00651">
    <property type="entry name" value="BTB"/>
    <property type="match status" value="1"/>
</dbReference>
<dbReference type="CDD" id="cd15728">
    <property type="entry name" value="FYVE_ANFY1"/>
    <property type="match status" value="1"/>
</dbReference>
<dbReference type="FunFam" id="3.30.40.10:FF:000104">
    <property type="entry name" value="Ankyrin repeat and FYVE domain-containing 1"/>
    <property type="match status" value="1"/>
</dbReference>
<feature type="repeat" description="ANK" evidence="6">
    <location>
        <begin position="288"/>
        <end position="320"/>
    </location>
</feature>
<feature type="repeat" description="ANK" evidence="6">
    <location>
        <begin position="954"/>
        <end position="986"/>
    </location>
</feature>
<dbReference type="InterPro" id="IPR049763">
    <property type="entry name" value="ANKFY1_BACK"/>
</dbReference>
<evidence type="ECO:0000256" key="3">
    <source>
        <dbReference type="ARBA" id="ARBA00022771"/>
    </source>
</evidence>
<dbReference type="SUPFAM" id="SSF54695">
    <property type="entry name" value="POZ domain"/>
    <property type="match status" value="1"/>
</dbReference>
<sequence length="1355" mass="149000">MGDSEAAKLQKHLNLLRQEYVKLQNKTLDLEQKLAAVSATSGNVSEDTYASQLLKTSNDLHDKETFTDITVSFSGKKVRAHRVILAARSKKWCTGDLADQNEIELEEASVEVGTALMKWVYTDKADIRTDESFIMDLVRVANRYSLGGLRNRCERILMSSVSVSNCIRFYQTAEDIGATELKKYCAEIITNHWDDLETKDFVGMSAPLLYDMFKSKSNFPLHFAVRHHREDIVFLYLIEFNLQLPGKLNEVEPETGLTPLQIALNERQESIANTLVQHNCDINSPNSEGKTLLHRSIEDGDSYAANFLIKQGADVKAITSDKNETTLHLAASFQPISVRAGSGKIASGEDMAGVCRLLLDYGVNINSVDVSGKTAIHRSIESKTEDVFSVLLADNNIDLEIRDNNGHVPLWMAILASGNKIEEEASEKTGFASRLVDRGSSADAINHLTGDSLLHQAAASNNQSAGLFLIEHGASVNHVNKAGESPLHSAARNGLVKLVDKLLKSGCNPNIQTIESEVLKTQSSARKMEFQEKCKEARHRIIMLEKSKAMKRVKELRELREKEESANNDKKQQKTQQQTQPDTSNPFEDEGNPFLETGESGLNPFDEDDDGVDGDGDNGMNPFLQEDDSSSSFYNDMQAASSAAMALTSGAVFNSTTLTTPDTRSNCLASSKSNQNAHITTFDGRIDVKAIHSPSQVDAFDFDNMYISCLDIEDGLQPGVITDCWGRTALHVAITHKQRDTIRCFVDHAENASRGGLSGRLPIATDLNLKDSESQSLLWLALATQQEDVAKQLVDAGAYVDQEDDRMETLLHRSIMYKDSDATLFLLQNGANINKRNRENLSPLQMAIQLHLIPIVDALCMMGADVNSSDEHGNTALLIALKSHQTDTASTLVKHGADTTAWNTGVNGCSWTLLHRAIFESDEDTACFLIRNKCDVNSARKPGADGQGGTEAWDGLTPLHLSCGSGQDQIVQCLIEHNADINAQDSEGRTPIHIAITTKNPIITRILLSHPEINFNLKDRLGQTPFVVAMSCRDNDVAASILTREPSAAEQFDNKGRNYLHIAVSNNDVDSVLFLISIEVNVNSVIKDGSSRTPLHLAIPTGNEIIVRHLLLAGAQVNSLDKQRQAPLHIATIEDKPAILEVLLQNGANPDLVDTNLNNGLHMACQHGNMSTVRVLLTESNINAESYNAKGHNPLHTLAVYSKENAASIFELFRQTMPNYPFDALDASESTALFLAYSNGAVGLCCALLRSGARIGTINKHGMSIFNAPVATKKLLFKLLDMLNTEPAWSDGPSCHQCGQNFNITTRKHHCRHCGRLLCNKCSQQQMPILKYELSKPVRVCEICFDFLTTGNLIT</sequence>
<dbReference type="PROSITE" id="PS50297">
    <property type="entry name" value="ANK_REP_REGION"/>
    <property type="match status" value="7"/>
</dbReference>
<keyword evidence="1" id="KW-0479">Metal-binding</keyword>
<dbReference type="SMART" id="SM00225">
    <property type="entry name" value="BTB"/>
    <property type="match status" value="1"/>
</dbReference>
<dbReference type="Gene3D" id="3.30.40.10">
    <property type="entry name" value="Zinc/RING finger domain, C3HC4 (zinc finger)"/>
    <property type="match status" value="1"/>
</dbReference>
<dbReference type="PANTHER" id="PTHR24198">
    <property type="entry name" value="ANKYRIN REPEAT AND PROTEIN KINASE DOMAIN-CONTAINING PROTEIN"/>
    <property type="match status" value="1"/>
</dbReference>
<dbReference type="PROSITE" id="PS50088">
    <property type="entry name" value="ANK_REPEAT"/>
    <property type="match status" value="10"/>
</dbReference>
<dbReference type="Pfam" id="PF00023">
    <property type="entry name" value="Ank"/>
    <property type="match status" value="1"/>
</dbReference>
<feature type="domain" description="BTB" evidence="10">
    <location>
        <begin position="67"/>
        <end position="129"/>
    </location>
</feature>
<evidence type="ECO:0000256" key="1">
    <source>
        <dbReference type="ARBA" id="ARBA00022723"/>
    </source>
</evidence>
<dbReference type="InterPro" id="IPR036770">
    <property type="entry name" value="Ankyrin_rpt-contain_sf"/>
</dbReference>
<keyword evidence="8" id="KW-0175">Coiled coil</keyword>
<feature type="coiled-coil region" evidence="8">
    <location>
        <begin position="6"/>
        <end position="33"/>
    </location>
</feature>
<reference evidence="12" key="1">
    <citation type="submission" date="2021-01" db="UniProtKB">
        <authorList>
            <consortium name="EnsemblMetazoa"/>
        </authorList>
    </citation>
    <scope>IDENTIFICATION</scope>
</reference>
<keyword evidence="2" id="KW-0677">Repeat</keyword>
<dbReference type="GeneID" id="136806333"/>
<dbReference type="InterPro" id="IPR049764">
    <property type="entry name" value="ANFY1_FYVE"/>
</dbReference>
<dbReference type="InterPro" id="IPR000306">
    <property type="entry name" value="Znf_FYVE"/>
</dbReference>
<protein>
    <recommendedName>
        <fullName evidence="14">Ankyrin repeat and FYVE domain-containing protein 1</fullName>
    </recommendedName>
</protein>
<dbReference type="SUPFAM" id="SSF57903">
    <property type="entry name" value="FYVE/PHD zinc finger"/>
    <property type="match status" value="1"/>
</dbReference>
<dbReference type="PROSITE" id="PS50097">
    <property type="entry name" value="BTB"/>
    <property type="match status" value="1"/>
</dbReference>
<accession>A0A7M5V0F5</accession>
<feature type="compositionally biased region" description="Acidic residues" evidence="9">
    <location>
        <begin position="605"/>
        <end position="616"/>
    </location>
</feature>
<dbReference type="SMART" id="SM00064">
    <property type="entry name" value="FYVE"/>
    <property type="match status" value="1"/>
</dbReference>
<evidence type="ECO:0000256" key="2">
    <source>
        <dbReference type="ARBA" id="ARBA00022737"/>
    </source>
</evidence>
<feature type="repeat" description="ANK" evidence="6">
    <location>
        <begin position="449"/>
        <end position="481"/>
    </location>
</feature>
<evidence type="ECO:0000313" key="12">
    <source>
        <dbReference type="EnsemblMetazoa" id="CLYHEMP000328.1"/>
    </source>
</evidence>
<name>A0A7M5V0F5_9CNID</name>
<evidence type="ECO:0000256" key="5">
    <source>
        <dbReference type="ARBA" id="ARBA00023043"/>
    </source>
</evidence>
<keyword evidence="4" id="KW-0862">Zinc</keyword>
<proteinExistence type="predicted"/>
<feature type="repeat" description="ANK" evidence="6">
    <location>
        <begin position="482"/>
        <end position="514"/>
    </location>
</feature>
<dbReference type="SUPFAM" id="SSF48403">
    <property type="entry name" value="Ankyrin repeat"/>
    <property type="match status" value="4"/>
</dbReference>
<evidence type="ECO:0000313" key="13">
    <source>
        <dbReference type="Proteomes" id="UP000594262"/>
    </source>
</evidence>
<dbReference type="CDD" id="cd18303">
    <property type="entry name" value="BTB_POZ_Rank-5"/>
    <property type="match status" value="1"/>
</dbReference>
<dbReference type="RefSeq" id="XP_066918993.1">
    <property type="nucleotide sequence ID" value="XM_067062892.1"/>
</dbReference>
<dbReference type="PANTHER" id="PTHR24198:SF191">
    <property type="entry name" value="RABANKYRIN-5-LIKE"/>
    <property type="match status" value="1"/>
</dbReference>
<feature type="repeat" description="ANK" evidence="6">
    <location>
        <begin position="255"/>
        <end position="287"/>
    </location>
</feature>
<dbReference type="Gene3D" id="1.25.40.20">
    <property type="entry name" value="Ankyrin repeat-containing domain"/>
    <property type="match status" value="5"/>
</dbReference>
<feature type="repeat" description="ANK" evidence="6">
    <location>
        <begin position="1090"/>
        <end position="1122"/>
    </location>
</feature>
<evidence type="ECO:0000256" key="4">
    <source>
        <dbReference type="ARBA" id="ARBA00022833"/>
    </source>
</evidence>
<organism evidence="12 13">
    <name type="scientific">Clytia hemisphaerica</name>
    <dbReference type="NCBI Taxonomy" id="252671"/>
    <lineage>
        <taxon>Eukaryota</taxon>
        <taxon>Metazoa</taxon>
        <taxon>Cnidaria</taxon>
        <taxon>Hydrozoa</taxon>
        <taxon>Hydroidolina</taxon>
        <taxon>Leptothecata</taxon>
        <taxon>Obeliida</taxon>
        <taxon>Clytiidae</taxon>
        <taxon>Clytia</taxon>
    </lineage>
</organism>
<feature type="compositionally biased region" description="Basic and acidic residues" evidence="9">
    <location>
        <begin position="556"/>
        <end position="572"/>
    </location>
</feature>
<dbReference type="OrthoDB" id="2306477at2759"/>
<dbReference type="EnsemblMetazoa" id="CLYHEMT000328.1">
    <property type="protein sequence ID" value="CLYHEMP000328.1"/>
    <property type="gene ID" value="CLYHEMG000328"/>
</dbReference>
<dbReference type="InterPro" id="IPR011011">
    <property type="entry name" value="Znf_FYVE_PHD"/>
</dbReference>
<dbReference type="InterPro" id="IPR011333">
    <property type="entry name" value="SKP1/BTB/POZ_sf"/>
</dbReference>
<feature type="region of interest" description="Disordered" evidence="9">
    <location>
        <begin position="556"/>
        <end position="631"/>
    </location>
</feature>
<evidence type="ECO:0000256" key="9">
    <source>
        <dbReference type="SAM" id="MobiDB-lite"/>
    </source>
</evidence>
<dbReference type="Gene3D" id="3.30.710.10">
    <property type="entry name" value="Potassium Channel Kv1.1, Chain A"/>
    <property type="match status" value="1"/>
</dbReference>
<evidence type="ECO:0000259" key="10">
    <source>
        <dbReference type="PROSITE" id="PS50097"/>
    </source>
</evidence>
<dbReference type="Proteomes" id="UP000594262">
    <property type="component" value="Unplaced"/>
</dbReference>
<feature type="repeat" description="ANK" evidence="6">
    <location>
        <begin position="872"/>
        <end position="904"/>
    </location>
</feature>
<feature type="domain" description="FYVE-type" evidence="11">
    <location>
        <begin position="1289"/>
        <end position="1349"/>
    </location>
</feature>
<evidence type="ECO:0008006" key="14">
    <source>
        <dbReference type="Google" id="ProtNLM"/>
    </source>
</evidence>
<dbReference type="Pfam" id="PF01363">
    <property type="entry name" value="FYVE"/>
    <property type="match status" value="1"/>
</dbReference>
<feature type="repeat" description="ANK" evidence="6">
    <location>
        <begin position="1123"/>
        <end position="1155"/>
    </location>
</feature>
<keyword evidence="3 7" id="KW-0863">Zinc-finger</keyword>
<evidence type="ECO:0000256" key="7">
    <source>
        <dbReference type="PROSITE-ProRule" id="PRU00091"/>
    </source>
</evidence>
<dbReference type="PRINTS" id="PR01415">
    <property type="entry name" value="ANKYRIN"/>
</dbReference>
<dbReference type="InterPro" id="IPR049765">
    <property type="entry name" value="ANFY1_BTB_POZ"/>
</dbReference>
<keyword evidence="5 6" id="KW-0040">ANK repeat</keyword>
<dbReference type="InterPro" id="IPR002110">
    <property type="entry name" value="Ankyrin_rpt"/>
</dbReference>
<evidence type="ECO:0000256" key="8">
    <source>
        <dbReference type="SAM" id="Coils"/>
    </source>
</evidence>
<dbReference type="InterPro" id="IPR013083">
    <property type="entry name" value="Znf_RING/FYVE/PHD"/>
</dbReference>
<dbReference type="GO" id="GO:0008270">
    <property type="term" value="F:zinc ion binding"/>
    <property type="evidence" value="ECO:0007669"/>
    <property type="project" value="UniProtKB-KW"/>
</dbReference>
<evidence type="ECO:0000259" key="11">
    <source>
        <dbReference type="PROSITE" id="PS50178"/>
    </source>
</evidence>
<dbReference type="SMART" id="SM00248">
    <property type="entry name" value="ANK"/>
    <property type="match status" value="22"/>
</dbReference>
<dbReference type="Pfam" id="PF12796">
    <property type="entry name" value="Ank_2"/>
    <property type="match status" value="5"/>
</dbReference>